<evidence type="ECO:0000256" key="6">
    <source>
        <dbReference type="HAMAP-Rule" id="MF_00397"/>
    </source>
</evidence>
<dbReference type="Proteomes" id="UP000005012">
    <property type="component" value="Chromosome"/>
</dbReference>
<dbReference type="PANTHER" id="PTHR30201">
    <property type="entry name" value="TRIPHOSPHORIBOSYL-DEPHOSPHO-COA SYNTHASE"/>
    <property type="match status" value="1"/>
</dbReference>
<dbReference type="EC" id="2.4.2.52" evidence="6"/>
<dbReference type="GO" id="GO:0046917">
    <property type="term" value="F:triphosphoribosyl-dephospho-CoA synthase activity"/>
    <property type="evidence" value="ECO:0007669"/>
    <property type="project" value="UniProtKB-UniRule"/>
</dbReference>
<accession>A0A140NPU4</accession>
<reference evidence="8" key="2">
    <citation type="submission" date="2012-04" db="EMBL/GenBank/DDBJ databases">
        <title>Complete genome sequence of Providencia stuartii clinical isolate MRSN 2154.</title>
        <authorList>
            <person name="Clifford R.J."/>
            <person name="Hang J."/>
            <person name="Riley M.C."/>
            <person name="Onmus-Leone F."/>
            <person name="Kuschner R.A."/>
            <person name="Lesho E.P."/>
            <person name="Waterman P.E."/>
        </authorList>
    </citation>
    <scope>NUCLEOTIDE SEQUENCE [LARGE SCALE GENOMIC DNA]</scope>
    <source>
        <strain evidence="8">MRSN 2154</strain>
    </source>
</reference>
<sequence length="301" mass="33194">MRPITIEQTEQLTQEIVHYYSQLGWQAMMAEVNLTPKPGLVDKFNTGAHKDMALTDFHLSAHAIAQHFPDFLLAGAKYKQYPIEQVLTLIRPIGIACEKSMFQSTKGVNTHKGSIFSLGLLLTVIGRQLALHEPVSAMSISNGVSQMCRGITAELKHKTSRPTAGQRLYQSFGLTGARGEAESGYQLVVNLSLPYYLKQLVEGKPQELALLETLILLMANNDDTNVANRGGLEGLAWLKTQAQTLLDQGGLTTSADLEKIKSFDNQCIAKNLSPGGSADLLILTWFLSRLPYSKDRIHFTH</sequence>
<dbReference type="GeneID" id="93519765"/>
<dbReference type="GO" id="GO:0051191">
    <property type="term" value="P:prosthetic group biosynthetic process"/>
    <property type="evidence" value="ECO:0007669"/>
    <property type="project" value="TreeGrafter"/>
</dbReference>
<keyword evidence="3 6" id="KW-0808">Transferase</keyword>
<name>A0A140NPU4_PROSM</name>
<organism evidence="7 8">
    <name type="scientific">Providencia stuartii (strain MRSN 2154)</name>
    <dbReference type="NCBI Taxonomy" id="1157951"/>
    <lineage>
        <taxon>Bacteria</taxon>
        <taxon>Pseudomonadati</taxon>
        <taxon>Pseudomonadota</taxon>
        <taxon>Gammaproteobacteria</taxon>
        <taxon>Enterobacterales</taxon>
        <taxon>Morganellaceae</taxon>
        <taxon>Providencia</taxon>
    </lineage>
</organism>
<dbReference type="AlphaFoldDB" id="A0A140NPU4"/>
<keyword evidence="7" id="KW-0328">Glycosyltransferase</keyword>
<evidence type="ECO:0000313" key="8">
    <source>
        <dbReference type="Proteomes" id="UP000005012"/>
    </source>
</evidence>
<dbReference type="InterPro" id="IPR017551">
    <property type="entry name" value="TriPribosyl-deP-CoA_syn_CitG"/>
</dbReference>
<keyword evidence="5 6" id="KW-0067">ATP-binding</keyword>
<dbReference type="InterPro" id="IPR002736">
    <property type="entry name" value="CitG"/>
</dbReference>
<evidence type="ECO:0000256" key="2">
    <source>
        <dbReference type="ARBA" id="ARBA00006812"/>
    </source>
</evidence>
<dbReference type="KEGG" id="psi:S70_18540"/>
<gene>
    <name evidence="6 7" type="primary">citG</name>
    <name evidence="7" type="ordered locus">S70_18540</name>
</gene>
<reference evidence="7 8" key="1">
    <citation type="journal article" date="2012" name="J. Bacteriol.">
        <title>Complete Genome Sequence of Providencia stuartii Clinical Isolate MRSN 2154.</title>
        <authorList>
            <person name="Clifford R.J."/>
            <person name="Hang J."/>
            <person name="Riley M.C."/>
            <person name="Onmus-Leone F."/>
            <person name="Kuschner R.A."/>
            <person name="Lesho E.P."/>
            <person name="Waterman P.E."/>
        </authorList>
    </citation>
    <scope>NUCLEOTIDE SEQUENCE [LARGE SCALE GENOMIC DNA]</scope>
    <source>
        <strain evidence="7 8">MRSN 2154</strain>
    </source>
</reference>
<evidence type="ECO:0000256" key="1">
    <source>
        <dbReference type="ARBA" id="ARBA00001210"/>
    </source>
</evidence>
<protein>
    <recommendedName>
        <fullName evidence="6">Probable 2-(5''-triphosphoribosyl)-3'-dephosphocoenzyme-A synthase</fullName>
        <shortName evidence="6">2-(5''-triphosphoribosyl)-3'-dephospho-CoA synthase</shortName>
        <ecNumber evidence="6">2.4.2.52</ecNumber>
    </recommendedName>
</protein>
<evidence type="ECO:0000256" key="5">
    <source>
        <dbReference type="ARBA" id="ARBA00022840"/>
    </source>
</evidence>
<dbReference type="HOGENOM" id="CLU_056179_1_0_6"/>
<dbReference type="PANTHER" id="PTHR30201:SF2">
    <property type="entry name" value="2-(5''-TRIPHOSPHORIBOSYL)-3'-DEPHOSPHOCOENZYME-A SYNTHASE"/>
    <property type="match status" value="1"/>
</dbReference>
<evidence type="ECO:0000256" key="4">
    <source>
        <dbReference type="ARBA" id="ARBA00022741"/>
    </source>
</evidence>
<dbReference type="Gene3D" id="1.10.4200.10">
    <property type="entry name" value="Triphosphoribosyl-dephospho-CoA protein"/>
    <property type="match status" value="2"/>
</dbReference>
<comment type="similarity">
    <text evidence="2 6">Belongs to the CitG/MdcB family.</text>
</comment>
<dbReference type="EMBL" id="CP003488">
    <property type="protein sequence ID" value="AFH95509.1"/>
    <property type="molecule type" value="Genomic_DNA"/>
</dbReference>
<dbReference type="RefSeq" id="WP_014658094.1">
    <property type="nucleotide sequence ID" value="NC_017731.1"/>
</dbReference>
<dbReference type="GO" id="GO:0005524">
    <property type="term" value="F:ATP binding"/>
    <property type="evidence" value="ECO:0007669"/>
    <property type="project" value="UniProtKB-KW"/>
</dbReference>
<comment type="catalytic activity">
    <reaction evidence="1 6">
        <text>3'-dephospho-CoA + ATP = 2'-(5''-triphospho-alpha-D-ribosyl)-3'-dephospho-CoA + adenine</text>
        <dbReference type="Rhea" id="RHEA:15117"/>
        <dbReference type="ChEBI" id="CHEBI:16708"/>
        <dbReference type="ChEBI" id="CHEBI:30616"/>
        <dbReference type="ChEBI" id="CHEBI:57328"/>
        <dbReference type="ChEBI" id="CHEBI:61378"/>
        <dbReference type="EC" id="2.4.2.52"/>
    </reaction>
</comment>
<dbReference type="NCBIfam" id="TIGR03125">
    <property type="entry name" value="citrate_citG"/>
    <property type="match status" value="1"/>
</dbReference>
<dbReference type="PATRIC" id="fig|1157951.4.peg.3721"/>
<evidence type="ECO:0000313" key="7">
    <source>
        <dbReference type="EMBL" id="AFH95509.1"/>
    </source>
</evidence>
<dbReference type="Pfam" id="PF01874">
    <property type="entry name" value="CitG"/>
    <property type="match status" value="1"/>
</dbReference>
<evidence type="ECO:0000256" key="3">
    <source>
        <dbReference type="ARBA" id="ARBA00022679"/>
    </source>
</evidence>
<proteinExistence type="inferred from homology"/>
<dbReference type="HAMAP" id="MF_00397">
    <property type="entry name" value="CitG"/>
    <property type="match status" value="1"/>
</dbReference>
<dbReference type="GO" id="GO:0016757">
    <property type="term" value="F:glycosyltransferase activity"/>
    <property type="evidence" value="ECO:0007669"/>
    <property type="project" value="UniProtKB-KW"/>
</dbReference>
<dbReference type="OrthoDB" id="114886at2"/>
<keyword evidence="4 6" id="KW-0547">Nucleotide-binding</keyword>